<evidence type="ECO:0000256" key="6">
    <source>
        <dbReference type="ARBA" id="ARBA00022723"/>
    </source>
</evidence>
<evidence type="ECO:0000256" key="9">
    <source>
        <dbReference type="ARBA" id="ARBA00023304"/>
    </source>
</evidence>
<dbReference type="InterPro" id="IPR014359">
    <property type="entry name" value="KARI_prok"/>
</dbReference>
<dbReference type="SUPFAM" id="SSF51735">
    <property type="entry name" value="NAD(P)-binding Rossmann-fold domains"/>
    <property type="match status" value="1"/>
</dbReference>
<evidence type="ECO:0000256" key="11">
    <source>
        <dbReference type="ARBA" id="ARBA00050044"/>
    </source>
</evidence>
<evidence type="ECO:0000256" key="7">
    <source>
        <dbReference type="ARBA" id="ARBA00022842"/>
    </source>
</evidence>
<dbReference type="InterPro" id="IPR036291">
    <property type="entry name" value="NAD(P)-bd_dom_sf"/>
</dbReference>
<evidence type="ECO:0000256" key="1">
    <source>
        <dbReference type="ARBA" id="ARBA00001946"/>
    </source>
</evidence>
<evidence type="ECO:0000259" key="12">
    <source>
        <dbReference type="PROSITE" id="PS51850"/>
    </source>
</evidence>
<feature type="domain" description="KARI N-terminal Rossmann" evidence="12">
    <location>
        <begin position="3"/>
        <end position="183"/>
    </location>
</feature>
<evidence type="ECO:0000256" key="4">
    <source>
        <dbReference type="ARBA" id="ARBA00010318"/>
    </source>
</evidence>
<dbReference type="InterPro" id="IPR000506">
    <property type="entry name" value="KARI_C"/>
</dbReference>
<dbReference type="PROSITE" id="PS51851">
    <property type="entry name" value="KARI_C"/>
    <property type="match status" value="1"/>
</dbReference>
<dbReference type="UniPathway" id="UPA00049">
    <property type="reaction ID" value="UER00060"/>
</dbReference>
<feature type="domain" description="KARI C-terminal knotted" evidence="13">
    <location>
        <begin position="184"/>
        <end position="329"/>
    </location>
</feature>
<proteinExistence type="inferred from homology"/>
<dbReference type="NCBIfam" id="NF004017">
    <property type="entry name" value="PRK05479.1"/>
    <property type="match status" value="1"/>
</dbReference>
<dbReference type="HAMAP" id="MF_00435">
    <property type="entry name" value="IlvC"/>
    <property type="match status" value="1"/>
</dbReference>
<dbReference type="SUPFAM" id="SSF48179">
    <property type="entry name" value="6-phosphogluconate dehydrogenase C-terminal domain-like"/>
    <property type="match status" value="1"/>
</dbReference>
<gene>
    <name evidence="14" type="ORF">UFOPK3879_01163</name>
</gene>
<dbReference type="GO" id="GO:0046872">
    <property type="term" value="F:metal ion binding"/>
    <property type="evidence" value="ECO:0007669"/>
    <property type="project" value="UniProtKB-KW"/>
</dbReference>
<comment type="pathway">
    <text evidence="3">Amino-acid biosynthesis; L-isoleucine biosynthesis; L-isoleucine from 2-oxobutanoate: step 2/4.</text>
</comment>
<dbReference type="PANTHER" id="PTHR21371">
    <property type="entry name" value="KETOL-ACID REDUCTOISOMERASE, MITOCHONDRIAL"/>
    <property type="match status" value="1"/>
</dbReference>
<dbReference type="FunFam" id="3.40.50.720:FF:000023">
    <property type="entry name" value="Ketol-acid reductoisomerase (NADP(+))"/>
    <property type="match status" value="1"/>
</dbReference>
<keyword evidence="5" id="KW-0028">Amino-acid biosynthesis</keyword>
<dbReference type="PROSITE" id="PS51850">
    <property type="entry name" value="KARI_N"/>
    <property type="match status" value="1"/>
</dbReference>
<evidence type="ECO:0000256" key="2">
    <source>
        <dbReference type="ARBA" id="ARBA00004864"/>
    </source>
</evidence>
<sequence length="342" mass="36756">MAANIYYEKDADPAIIRSKKVAIVGYGSQGHAHALNLKESGVDVVVGLRDGSSSKAKAESAGLRVMSIADATKFADVIMILAPDTEQKKIYEESIQPHLTEGKAIAFAHGFNIRFNRIEAPKGVDVIMIAPKGPGHLVRRTYTEGGGVPALIAVEQDASGKAKAIALSYAEAIGGARAGVLETTFTEETETDLFGEQVVLCGGLTSLVQAGFETLVEAGYQPEMAYFECLHEVKLIVDLMYEEGIAGMRYSISDTAEYGDVSRGPRIINADTKAEMKKILGEIQSGKFAEEWIAESDGGRKRFAELQNAGRSHPIEKVGAQLRSMMPWISKGKKKVSEISGG</sequence>
<dbReference type="PIRSF" id="PIRSF000116">
    <property type="entry name" value="IlvC_gammaproteo"/>
    <property type="match status" value="1"/>
</dbReference>
<dbReference type="Pfam" id="PF07991">
    <property type="entry name" value="KARI_N"/>
    <property type="match status" value="1"/>
</dbReference>
<dbReference type="AlphaFoldDB" id="A0A6J7LD70"/>
<dbReference type="InterPro" id="IPR013116">
    <property type="entry name" value="KARI_N"/>
</dbReference>
<keyword evidence="7" id="KW-0460">Magnesium</keyword>
<dbReference type="PANTHER" id="PTHR21371:SF1">
    <property type="entry name" value="KETOL-ACID REDUCTOISOMERASE, MITOCHONDRIAL"/>
    <property type="match status" value="1"/>
</dbReference>
<dbReference type="NCBIfam" id="TIGR00465">
    <property type="entry name" value="ilvC"/>
    <property type="match status" value="1"/>
</dbReference>
<protein>
    <recommendedName>
        <fullName evidence="11">Ketol-acid reductoisomerase type 1</fullName>
    </recommendedName>
    <alternativeName>
        <fullName evidence="10">Ketol-acid reductoisomerase type I</fullName>
    </alternativeName>
</protein>
<evidence type="ECO:0000256" key="10">
    <source>
        <dbReference type="ARBA" id="ARBA00050043"/>
    </source>
</evidence>
<reference evidence="14" key="1">
    <citation type="submission" date="2020-05" db="EMBL/GenBank/DDBJ databases">
        <authorList>
            <person name="Chiriac C."/>
            <person name="Salcher M."/>
            <person name="Ghai R."/>
            <person name="Kavagutti S V."/>
        </authorList>
    </citation>
    <scope>NUCLEOTIDE SEQUENCE</scope>
</reference>
<evidence type="ECO:0000313" key="14">
    <source>
        <dbReference type="EMBL" id="CAB4966131.1"/>
    </source>
</evidence>
<evidence type="ECO:0000259" key="13">
    <source>
        <dbReference type="PROSITE" id="PS51851"/>
    </source>
</evidence>
<dbReference type="Gene3D" id="6.10.240.10">
    <property type="match status" value="1"/>
</dbReference>
<dbReference type="GO" id="GO:0005829">
    <property type="term" value="C:cytosol"/>
    <property type="evidence" value="ECO:0007669"/>
    <property type="project" value="TreeGrafter"/>
</dbReference>
<comment type="cofactor">
    <cofactor evidence="1">
        <name>Mg(2+)</name>
        <dbReference type="ChEBI" id="CHEBI:18420"/>
    </cofactor>
</comment>
<accession>A0A6J7LD70</accession>
<dbReference type="GO" id="GO:0009099">
    <property type="term" value="P:L-valine biosynthetic process"/>
    <property type="evidence" value="ECO:0007669"/>
    <property type="project" value="UniProtKB-UniPathway"/>
</dbReference>
<dbReference type="EMBL" id="CAFBNR010000062">
    <property type="protein sequence ID" value="CAB4966131.1"/>
    <property type="molecule type" value="Genomic_DNA"/>
</dbReference>
<keyword evidence="9" id="KW-0100">Branched-chain amino acid biosynthesis</keyword>
<name>A0A6J7LD70_9ZZZZ</name>
<dbReference type="GO" id="GO:0009097">
    <property type="term" value="P:isoleucine biosynthetic process"/>
    <property type="evidence" value="ECO:0007669"/>
    <property type="project" value="UniProtKB-UniPathway"/>
</dbReference>
<keyword evidence="6" id="KW-0479">Metal-binding</keyword>
<dbReference type="UniPathway" id="UPA00047">
    <property type="reaction ID" value="UER00056"/>
</dbReference>
<evidence type="ECO:0000256" key="8">
    <source>
        <dbReference type="ARBA" id="ARBA00023002"/>
    </source>
</evidence>
<organism evidence="14">
    <name type="scientific">freshwater metagenome</name>
    <dbReference type="NCBI Taxonomy" id="449393"/>
    <lineage>
        <taxon>unclassified sequences</taxon>
        <taxon>metagenomes</taxon>
        <taxon>ecological metagenomes</taxon>
    </lineage>
</organism>
<keyword evidence="8" id="KW-0560">Oxidoreductase</keyword>
<dbReference type="GO" id="GO:0050661">
    <property type="term" value="F:NADP binding"/>
    <property type="evidence" value="ECO:0007669"/>
    <property type="project" value="InterPro"/>
</dbReference>
<evidence type="ECO:0000256" key="3">
    <source>
        <dbReference type="ARBA" id="ARBA00004885"/>
    </source>
</evidence>
<comment type="pathway">
    <text evidence="2">Amino-acid biosynthesis; L-valine biosynthesis; L-valine from pyruvate: step 2/4.</text>
</comment>
<comment type="similarity">
    <text evidence="4">Belongs to the ketol-acid reductoisomerase family.</text>
</comment>
<dbReference type="Gene3D" id="3.40.50.720">
    <property type="entry name" value="NAD(P)-binding Rossmann-like Domain"/>
    <property type="match status" value="1"/>
</dbReference>
<evidence type="ECO:0000256" key="5">
    <source>
        <dbReference type="ARBA" id="ARBA00022605"/>
    </source>
</evidence>
<dbReference type="NCBIfam" id="NF009940">
    <property type="entry name" value="PRK13403.1"/>
    <property type="match status" value="1"/>
</dbReference>
<dbReference type="Pfam" id="PF01450">
    <property type="entry name" value="KARI_C"/>
    <property type="match status" value="1"/>
</dbReference>
<dbReference type="GO" id="GO:0004455">
    <property type="term" value="F:ketol-acid reductoisomerase activity"/>
    <property type="evidence" value="ECO:0007669"/>
    <property type="project" value="InterPro"/>
</dbReference>
<dbReference type="InterPro" id="IPR013023">
    <property type="entry name" value="KARI"/>
</dbReference>
<dbReference type="InterPro" id="IPR008927">
    <property type="entry name" value="6-PGluconate_DH-like_C_sf"/>
</dbReference>